<accession>A0A495VC88</accession>
<dbReference type="EMBL" id="RBXL01000001">
    <property type="protein sequence ID" value="RKT45428.1"/>
    <property type="molecule type" value="Genomic_DNA"/>
</dbReference>
<dbReference type="GO" id="GO:0008270">
    <property type="term" value="F:zinc ion binding"/>
    <property type="evidence" value="ECO:0007669"/>
    <property type="project" value="InterPro"/>
</dbReference>
<proteinExistence type="predicted"/>
<dbReference type="AlphaFoldDB" id="A0A495VC88"/>
<evidence type="ECO:0000313" key="3">
    <source>
        <dbReference type="Proteomes" id="UP000274556"/>
    </source>
</evidence>
<evidence type="ECO:0000259" key="1">
    <source>
        <dbReference type="Pfam" id="PF01844"/>
    </source>
</evidence>
<dbReference type="InterPro" id="IPR003615">
    <property type="entry name" value="HNH_nuc"/>
</dbReference>
<dbReference type="Pfam" id="PF01844">
    <property type="entry name" value="HNH"/>
    <property type="match status" value="1"/>
</dbReference>
<feature type="domain" description="HNH" evidence="1">
    <location>
        <begin position="139"/>
        <end position="192"/>
    </location>
</feature>
<organism evidence="2 3">
    <name type="scientific">Thiocapsa rosea</name>
    <dbReference type="NCBI Taxonomy" id="69360"/>
    <lineage>
        <taxon>Bacteria</taxon>
        <taxon>Pseudomonadati</taxon>
        <taxon>Pseudomonadota</taxon>
        <taxon>Gammaproteobacteria</taxon>
        <taxon>Chromatiales</taxon>
        <taxon>Chromatiaceae</taxon>
        <taxon>Thiocapsa</taxon>
    </lineage>
</organism>
<dbReference type="CDD" id="cd00085">
    <property type="entry name" value="HNHc"/>
    <property type="match status" value="1"/>
</dbReference>
<keyword evidence="2" id="KW-0378">Hydrolase</keyword>
<protein>
    <submittedName>
        <fullName evidence="2">HNH endonuclease</fullName>
    </submittedName>
</protein>
<evidence type="ECO:0000313" key="2">
    <source>
        <dbReference type="EMBL" id="RKT45428.1"/>
    </source>
</evidence>
<sequence>MLCIYAARYGIAEIGGIETIHALQSRSRSSISMKIQNIAAMCDDAGISRNPTQRRLTGRPTGETGRRTNWAELSQYAGVDRQSHLLECQAIIAKAFSWPGELTDSSTFFEGAKRRVTVNAYERDPAARQCCIEHYGCSCVICRFDFLASFGPVAEGFIQVHHLTPLSEIGARYAVDPITDLRPVCPNCHAIIHLGGCTRSIDEVREMLQSRASG</sequence>
<gene>
    <name evidence="2" type="ORF">BDD21_2878</name>
</gene>
<name>A0A495VC88_9GAMM</name>
<keyword evidence="2" id="KW-0540">Nuclease</keyword>
<dbReference type="InterPro" id="IPR002711">
    <property type="entry name" value="HNH"/>
</dbReference>
<dbReference type="Proteomes" id="UP000274556">
    <property type="component" value="Unassembled WGS sequence"/>
</dbReference>
<keyword evidence="2" id="KW-0255">Endonuclease</keyword>
<dbReference type="GO" id="GO:0003676">
    <property type="term" value="F:nucleic acid binding"/>
    <property type="evidence" value="ECO:0007669"/>
    <property type="project" value="InterPro"/>
</dbReference>
<reference evidence="2 3" key="1">
    <citation type="submission" date="2018-10" db="EMBL/GenBank/DDBJ databases">
        <title>Genomic Encyclopedia of Archaeal and Bacterial Type Strains, Phase II (KMG-II): from individual species to whole genera.</title>
        <authorList>
            <person name="Goeker M."/>
        </authorList>
    </citation>
    <scope>NUCLEOTIDE SEQUENCE [LARGE SCALE GENOMIC DNA]</scope>
    <source>
        <strain evidence="2 3">DSM 235</strain>
    </source>
</reference>
<keyword evidence="3" id="KW-1185">Reference proteome</keyword>
<dbReference type="GO" id="GO:0004519">
    <property type="term" value="F:endonuclease activity"/>
    <property type="evidence" value="ECO:0007669"/>
    <property type="project" value="UniProtKB-KW"/>
</dbReference>
<comment type="caution">
    <text evidence="2">The sequence shown here is derived from an EMBL/GenBank/DDBJ whole genome shotgun (WGS) entry which is preliminary data.</text>
</comment>